<dbReference type="Pfam" id="PF20074">
    <property type="entry name" value="DUF6470"/>
    <property type="match status" value="1"/>
</dbReference>
<proteinExistence type="predicted"/>
<accession>A0A6N9Q149</accession>
<dbReference type="RefSeq" id="WP_160643969.1">
    <property type="nucleotide sequence ID" value="NZ_SIJB01000005.1"/>
</dbReference>
<reference evidence="1 2" key="1">
    <citation type="submission" date="2019-01" db="EMBL/GenBank/DDBJ databases">
        <title>Chengkuizengella sp. nov., isolated from deep-sea sediment of East Pacific Ocean.</title>
        <authorList>
            <person name="Yang J."/>
            <person name="Lai Q."/>
            <person name="Shao Z."/>
        </authorList>
    </citation>
    <scope>NUCLEOTIDE SEQUENCE [LARGE SCALE GENOMIC DNA]</scope>
    <source>
        <strain evidence="1 2">YPA3-1-1</strain>
    </source>
</reference>
<organism evidence="1 2">
    <name type="scientific">Chengkuizengella marina</name>
    <dbReference type="NCBI Taxonomy" id="2507566"/>
    <lineage>
        <taxon>Bacteria</taxon>
        <taxon>Bacillati</taxon>
        <taxon>Bacillota</taxon>
        <taxon>Bacilli</taxon>
        <taxon>Bacillales</taxon>
        <taxon>Paenibacillaceae</taxon>
        <taxon>Chengkuizengella</taxon>
    </lineage>
</organism>
<gene>
    <name evidence="1" type="ORF">ERL59_02005</name>
</gene>
<dbReference type="Proteomes" id="UP000448943">
    <property type="component" value="Unassembled WGS sequence"/>
</dbReference>
<dbReference type="AlphaFoldDB" id="A0A6N9Q149"/>
<dbReference type="InterPro" id="IPR045527">
    <property type="entry name" value="DUF6470"/>
</dbReference>
<dbReference type="EMBL" id="SIJB01000005">
    <property type="protein sequence ID" value="NBI27734.1"/>
    <property type="molecule type" value="Genomic_DNA"/>
</dbReference>
<dbReference type="OrthoDB" id="2112831at2"/>
<evidence type="ECO:0000313" key="2">
    <source>
        <dbReference type="Proteomes" id="UP000448943"/>
    </source>
</evidence>
<name>A0A6N9Q149_9BACL</name>
<keyword evidence="2" id="KW-1185">Reference proteome</keyword>
<evidence type="ECO:0000313" key="1">
    <source>
        <dbReference type="EMBL" id="NBI27734.1"/>
    </source>
</evidence>
<sequence>MASIPRIQIFQQYAQIGLDITQGKTEMKMPRATFEMNSNNPKTLVTSSGKAELRINQDRAWDAMAIGDHLAYMQNVYQQGKQISLQGIERRVQNGDRLAAIHLGGNPIGEIAKQQAFAEVPVYTTGPASRLNVDVQVNPTKTEIGLERGSVELQSQHIPFEISRDQSKVDVYLLQKNSLDIQPPQMDMQI</sequence>
<protein>
    <submittedName>
        <fullName evidence="1">Uncharacterized protein</fullName>
    </submittedName>
</protein>
<comment type="caution">
    <text evidence="1">The sequence shown here is derived from an EMBL/GenBank/DDBJ whole genome shotgun (WGS) entry which is preliminary data.</text>
</comment>